<dbReference type="RefSeq" id="WP_110065231.1">
    <property type="nucleotide sequence ID" value="NZ_QGTW01000006.1"/>
</dbReference>
<dbReference type="PANTHER" id="PTHR33745:SF3">
    <property type="entry name" value="RSBT CO-ANTAGONIST PROTEIN RSBRC"/>
    <property type="match status" value="1"/>
</dbReference>
<sequence length="345" mass="39264">MESKSSTYEIDVNGSLFDWDLDKGTFNFENDEVVLFWVNTAFKTLLDSIEEIAGEKQAKLVLETAGYRTGKIVSKFYLESDKEREIIINHLPNIYLTAGWGKTDIVSFCLEEKKAIVRVKNGWEYKINIAQKKETEGTFLPGHWAGVLGGLFETNVWYKVVKSQVQGDEYSEYEFFESEITPSMNVNAMIQEQTQAAQKEMEQKISEQTRVLSEIIKEISSPIIPVTDSILVIPLVGKYEELRAEELLNRTLLNLPRYKAEYLILDLTALKGVDQYTLDFLQKFVKAASLLGTQCIFVGISPELSVQIIERGFTETKTPCFSILQQGISHALDRLGLEIAEKKQR</sequence>
<keyword evidence="2" id="KW-0175">Coiled coil</keyword>
<organism evidence="4 5">
    <name type="scientific">Cytobacillus oceanisediminis</name>
    <dbReference type="NCBI Taxonomy" id="665099"/>
    <lineage>
        <taxon>Bacteria</taxon>
        <taxon>Bacillati</taxon>
        <taxon>Bacillota</taxon>
        <taxon>Bacilli</taxon>
        <taxon>Bacillales</taxon>
        <taxon>Bacillaceae</taxon>
        <taxon>Cytobacillus</taxon>
    </lineage>
</organism>
<dbReference type="Proteomes" id="UP000247150">
    <property type="component" value="Unassembled WGS sequence"/>
</dbReference>
<dbReference type="InterPro" id="IPR024096">
    <property type="entry name" value="NO_sig/Golgi_transp_ligand-bd"/>
</dbReference>
<dbReference type="EMBL" id="QGTW01000006">
    <property type="protein sequence ID" value="PWW28384.1"/>
    <property type="molecule type" value="Genomic_DNA"/>
</dbReference>
<dbReference type="PROSITE" id="PS50801">
    <property type="entry name" value="STAS"/>
    <property type="match status" value="1"/>
</dbReference>
<reference evidence="4 5" key="1">
    <citation type="submission" date="2018-05" db="EMBL/GenBank/DDBJ databases">
        <title>Freshwater and sediment microbial communities from various areas in North America, analyzing microbe dynamics in response to fracking.</title>
        <authorList>
            <person name="Lamendella R."/>
        </authorList>
    </citation>
    <scope>NUCLEOTIDE SEQUENCE [LARGE SCALE GENOMIC DNA]</scope>
    <source>
        <strain evidence="4 5">15_TX</strain>
    </source>
</reference>
<dbReference type="PANTHER" id="PTHR33745">
    <property type="entry name" value="RSBT ANTAGONIST PROTEIN RSBS-RELATED"/>
    <property type="match status" value="1"/>
</dbReference>
<evidence type="ECO:0000259" key="3">
    <source>
        <dbReference type="PROSITE" id="PS50801"/>
    </source>
</evidence>
<name>A0A2V3A4B0_9BACI</name>
<dbReference type="InterPro" id="IPR051932">
    <property type="entry name" value="Bact_StressResp_Reg"/>
</dbReference>
<comment type="caution">
    <text evidence="4">The sequence shown here is derived from an EMBL/GenBank/DDBJ whole genome shotgun (WGS) entry which is preliminary data.</text>
</comment>
<dbReference type="CDD" id="cd07041">
    <property type="entry name" value="STAS_RsbR_RsbS_like"/>
    <property type="match status" value="1"/>
</dbReference>
<keyword evidence="1" id="KW-0597">Phosphoprotein</keyword>
<evidence type="ECO:0000313" key="5">
    <source>
        <dbReference type="Proteomes" id="UP000247150"/>
    </source>
</evidence>
<dbReference type="Gene3D" id="3.30.1380.20">
    <property type="entry name" value="Trafficking protein particle complex subunit 3"/>
    <property type="match status" value="1"/>
</dbReference>
<dbReference type="SUPFAM" id="SSF52091">
    <property type="entry name" value="SpoIIaa-like"/>
    <property type="match status" value="1"/>
</dbReference>
<dbReference type="Pfam" id="PF01740">
    <property type="entry name" value="STAS"/>
    <property type="match status" value="1"/>
</dbReference>
<feature type="coiled-coil region" evidence="2">
    <location>
        <begin position="187"/>
        <end position="218"/>
    </location>
</feature>
<protein>
    <submittedName>
        <fullName evidence="4">Anti-anti-sigma regulatory factor</fullName>
    </submittedName>
</protein>
<dbReference type="AlphaFoldDB" id="A0A2V3A4B0"/>
<dbReference type="InterPro" id="IPR002645">
    <property type="entry name" value="STAS_dom"/>
</dbReference>
<dbReference type="Gene3D" id="3.30.750.24">
    <property type="entry name" value="STAS domain"/>
    <property type="match status" value="1"/>
</dbReference>
<dbReference type="OrthoDB" id="2717092at2"/>
<evidence type="ECO:0000256" key="2">
    <source>
        <dbReference type="SAM" id="Coils"/>
    </source>
</evidence>
<feature type="domain" description="STAS" evidence="3">
    <location>
        <begin position="220"/>
        <end position="331"/>
    </location>
</feature>
<dbReference type="SUPFAM" id="SSF111126">
    <property type="entry name" value="Ligand-binding domain in the NO signalling and Golgi transport"/>
    <property type="match status" value="1"/>
</dbReference>
<dbReference type="InterPro" id="IPR036513">
    <property type="entry name" value="STAS_dom_sf"/>
</dbReference>
<evidence type="ECO:0000256" key="1">
    <source>
        <dbReference type="ARBA" id="ARBA00022553"/>
    </source>
</evidence>
<evidence type="ECO:0000313" key="4">
    <source>
        <dbReference type="EMBL" id="PWW28384.1"/>
    </source>
</evidence>
<accession>A0A2V3A4B0</accession>
<proteinExistence type="predicted"/>
<gene>
    <name evidence="4" type="ORF">DFO73_106200</name>
</gene>